<evidence type="ECO:0000256" key="5">
    <source>
        <dbReference type="ARBA" id="ARBA00023136"/>
    </source>
</evidence>
<feature type="transmembrane region" description="Helical" evidence="6">
    <location>
        <begin position="12"/>
        <end position="30"/>
    </location>
</feature>
<feature type="transmembrane region" description="Helical" evidence="6">
    <location>
        <begin position="79"/>
        <end position="97"/>
    </location>
</feature>
<comment type="caution">
    <text evidence="8">The sequence shown here is derived from an EMBL/GenBank/DDBJ whole genome shotgun (WGS) entry which is preliminary data.</text>
</comment>
<organism evidence="8 9">
    <name type="scientific">Pseudohalocynthiibacter aestuariivivens</name>
    <dbReference type="NCBI Taxonomy" id="1591409"/>
    <lineage>
        <taxon>Bacteria</taxon>
        <taxon>Pseudomonadati</taxon>
        <taxon>Pseudomonadota</taxon>
        <taxon>Alphaproteobacteria</taxon>
        <taxon>Rhodobacterales</taxon>
        <taxon>Paracoccaceae</taxon>
        <taxon>Pseudohalocynthiibacter</taxon>
    </lineage>
</organism>
<evidence type="ECO:0000256" key="1">
    <source>
        <dbReference type="ARBA" id="ARBA00004141"/>
    </source>
</evidence>
<dbReference type="PANTHER" id="PTHR22911:SF6">
    <property type="entry name" value="SOLUTE CARRIER FAMILY 35 MEMBER G1"/>
    <property type="match status" value="1"/>
</dbReference>
<protein>
    <submittedName>
        <fullName evidence="8">DMT family transporter</fullName>
    </submittedName>
</protein>
<dbReference type="EMBL" id="JBHMEA010000048">
    <property type="protein sequence ID" value="MFB9233233.1"/>
    <property type="molecule type" value="Genomic_DNA"/>
</dbReference>
<dbReference type="InterPro" id="IPR000620">
    <property type="entry name" value="EamA_dom"/>
</dbReference>
<feature type="transmembrane region" description="Helical" evidence="6">
    <location>
        <begin position="42"/>
        <end position="59"/>
    </location>
</feature>
<comment type="subcellular location">
    <subcellularLocation>
        <location evidence="1">Membrane</location>
        <topology evidence="1">Multi-pass membrane protein</topology>
    </subcellularLocation>
</comment>
<keyword evidence="4 6" id="KW-1133">Transmembrane helix</keyword>
<feature type="transmembrane region" description="Helical" evidence="6">
    <location>
        <begin position="250"/>
        <end position="267"/>
    </location>
</feature>
<feature type="transmembrane region" description="Helical" evidence="6">
    <location>
        <begin position="273"/>
        <end position="290"/>
    </location>
</feature>
<evidence type="ECO:0000256" key="6">
    <source>
        <dbReference type="SAM" id="Phobius"/>
    </source>
</evidence>
<evidence type="ECO:0000313" key="8">
    <source>
        <dbReference type="EMBL" id="MFB9233233.1"/>
    </source>
</evidence>
<evidence type="ECO:0000259" key="7">
    <source>
        <dbReference type="Pfam" id="PF00892"/>
    </source>
</evidence>
<keyword evidence="3 6" id="KW-0812">Transmembrane</keyword>
<feature type="transmembrane region" description="Helical" evidence="6">
    <location>
        <begin position="130"/>
        <end position="148"/>
    </location>
</feature>
<feature type="transmembrane region" description="Helical" evidence="6">
    <location>
        <begin position="218"/>
        <end position="238"/>
    </location>
</feature>
<name>A0ABV5JIE5_9RHOB</name>
<dbReference type="Proteomes" id="UP001589683">
    <property type="component" value="Unassembled WGS sequence"/>
</dbReference>
<dbReference type="PANTHER" id="PTHR22911">
    <property type="entry name" value="ACYL-MALONYL CONDENSING ENZYME-RELATED"/>
    <property type="match status" value="1"/>
</dbReference>
<feature type="domain" description="EamA" evidence="7">
    <location>
        <begin position="12"/>
        <end position="147"/>
    </location>
</feature>
<feature type="domain" description="EamA" evidence="7">
    <location>
        <begin position="159"/>
        <end position="289"/>
    </location>
</feature>
<evidence type="ECO:0000256" key="3">
    <source>
        <dbReference type="ARBA" id="ARBA00022692"/>
    </source>
</evidence>
<keyword evidence="9" id="KW-1185">Reference proteome</keyword>
<reference evidence="8 9" key="1">
    <citation type="submission" date="2024-09" db="EMBL/GenBank/DDBJ databases">
        <authorList>
            <person name="Sun Q."/>
            <person name="Mori K."/>
        </authorList>
    </citation>
    <scope>NUCLEOTIDE SEQUENCE [LARGE SCALE GENOMIC DNA]</scope>
    <source>
        <strain evidence="8 9">CECT 8726</strain>
    </source>
</reference>
<keyword evidence="5 6" id="KW-0472">Membrane</keyword>
<dbReference type="SUPFAM" id="SSF103481">
    <property type="entry name" value="Multidrug resistance efflux transporter EmrE"/>
    <property type="match status" value="2"/>
</dbReference>
<feature type="transmembrane region" description="Helical" evidence="6">
    <location>
        <begin position="187"/>
        <end position="212"/>
    </location>
</feature>
<dbReference type="InterPro" id="IPR037185">
    <property type="entry name" value="EmrE-like"/>
</dbReference>
<gene>
    <name evidence="8" type="ORF">ACFFUT_15685</name>
</gene>
<dbReference type="Pfam" id="PF00892">
    <property type="entry name" value="EamA"/>
    <property type="match status" value="2"/>
</dbReference>
<evidence type="ECO:0000256" key="4">
    <source>
        <dbReference type="ARBA" id="ARBA00022989"/>
    </source>
</evidence>
<evidence type="ECO:0000256" key="2">
    <source>
        <dbReference type="ARBA" id="ARBA00009853"/>
    </source>
</evidence>
<feature type="transmembrane region" description="Helical" evidence="6">
    <location>
        <begin position="154"/>
        <end position="175"/>
    </location>
</feature>
<accession>A0ABV5JIE5</accession>
<sequence>MVPQRPDKVVPAILLSLLAIVLFDFMGLIVKHLSEDYSAAELSAYRNFFGLIPSAIVLFSSRQWHQKGRLMRMHQWELACLRGVITAMAQFLFYLSLGRLAFATASTITYSNALFMTALAVPLLSERVGLARWLAVGVGFLGVVMIVGPTGENFTYDALLPLGAAFLYALSGVMARMMDQSVPSPLINLYSTVVSCGGAVLLTLLTGGFSVLDGSRDLGWIVAMGCLGGSAVLALVVSFRMTEQSNLAPFNYFGILIAFVFGWAFFGEAPIDDLFPGAFLIATGGLLIVWRERRLRQTKTAHALNAD</sequence>
<dbReference type="RefSeq" id="WP_343229459.1">
    <property type="nucleotide sequence ID" value="NZ_JAGFNU010000006.1"/>
</dbReference>
<comment type="similarity">
    <text evidence="2">Belongs to the drug/metabolite transporter (DMT) superfamily. 10 TMS drug/metabolite exporter (DME) (TC 2.A.7.3) family.</text>
</comment>
<proteinExistence type="inferred from homology"/>
<evidence type="ECO:0000313" key="9">
    <source>
        <dbReference type="Proteomes" id="UP001589683"/>
    </source>
</evidence>
<feature type="transmembrane region" description="Helical" evidence="6">
    <location>
        <begin position="103"/>
        <end position="123"/>
    </location>
</feature>